<evidence type="ECO:0000259" key="1">
    <source>
        <dbReference type="Pfam" id="PF04961"/>
    </source>
</evidence>
<feature type="domain" description="Cyclodeaminase/cyclohydrolase" evidence="1">
    <location>
        <begin position="28"/>
        <end position="168"/>
    </location>
</feature>
<reference evidence="2 3" key="1">
    <citation type="submission" date="2021-01" db="EMBL/GenBank/DDBJ databases">
        <title>Tumebacillus sp. strain ITR2 16S ribosomal RNA gene Genome sequencing and assembly.</title>
        <authorList>
            <person name="Kang M."/>
        </authorList>
    </citation>
    <scope>NUCLEOTIDE SEQUENCE [LARGE SCALE GENOMIC DNA]</scope>
    <source>
        <strain evidence="2 3">ITR2</strain>
    </source>
</reference>
<organism evidence="2 3">
    <name type="scientific">Tumebacillus amylolyticus</name>
    <dbReference type="NCBI Taxonomy" id="2801339"/>
    <lineage>
        <taxon>Bacteria</taxon>
        <taxon>Bacillati</taxon>
        <taxon>Bacillota</taxon>
        <taxon>Bacilli</taxon>
        <taxon>Bacillales</taxon>
        <taxon>Alicyclobacillaceae</taxon>
        <taxon>Tumebacillus</taxon>
    </lineage>
</organism>
<dbReference type="RefSeq" id="WP_201631363.1">
    <property type="nucleotide sequence ID" value="NZ_JAEQNB010000001.1"/>
</dbReference>
<dbReference type="Proteomes" id="UP000602284">
    <property type="component" value="Unassembled WGS sequence"/>
</dbReference>
<comment type="caution">
    <text evidence="2">The sequence shown here is derived from an EMBL/GenBank/DDBJ whole genome shotgun (WGS) entry which is preliminary data.</text>
</comment>
<evidence type="ECO:0000313" key="2">
    <source>
        <dbReference type="EMBL" id="MBL0385832.1"/>
    </source>
</evidence>
<dbReference type="Pfam" id="PF04961">
    <property type="entry name" value="FTCD_C"/>
    <property type="match status" value="1"/>
</dbReference>
<dbReference type="InterPro" id="IPR007044">
    <property type="entry name" value="Cyclodeamin/CycHdrlase"/>
</dbReference>
<sequence>MSEQPRSRAGRFVDEPFPELCDWVAHPDVPSPAGGTVTACCAALAASLAELIARVTRNRLARQGQTDTEMEKILAEANSLRSKLLEYGEGDVYAAAKIIKGDLAACVRKDVGSPAKIAGTTVKLLRLLDGLGLKVPKHLHSDLRVVMFLSHACVFAICEIAEANIRMAGGADDALQERIDRWRQEANDYRDRVLAQT</sequence>
<evidence type="ECO:0000313" key="3">
    <source>
        <dbReference type="Proteomes" id="UP000602284"/>
    </source>
</evidence>
<keyword evidence="3" id="KW-1185">Reference proteome</keyword>
<proteinExistence type="predicted"/>
<name>A0ABS1J6D1_9BACL</name>
<protein>
    <submittedName>
        <fullName evidence="2">Cyclodeaminase/cyclohydrolase family protein</fullName>
    </submittedName>
</protein>
<gene>
    <name evidence="2" type="ORF">JJB07_04140</name>
</gene>
<dbReference type="Gene3D" id="1.20.120.680">
    <property type="entry name" value="Formiminotetrahydrofolate cyclodeaminase monomer, up-and-down helical bundle"/>
    <property type="match status" value="1"/>
</dbReference>
<dbReference type="SUPFAM" id="SSF101262">
    <property type="entry name" value="Methenyltetrahydrofolate cyclohydrolase-like"/>
    <property type="match status" value="1"/>
</dbReference>
<dbReference type="EMBL" id="JAEQNB010000001">
    <property type="protein sequence ID" value="MBL0385832.1"/>
    <property type="molecule type" value="Genomic_DNA"/>
</dbReference>
<accession>A0ABS1J6D1</accession>
<dbReference type="InterPro" id="IPR036178">
    <property type="entry name" value="Formintransfe-cycloase-like_sf"/>
</dbReference>